<keyword evidence="1" id="KW-0732">Signal</keyword>
<evidence type="ECO:0000313" key="3">
    <source>
        <dbReference type="Proteomes" id="UP001408356"/>
    </source>
</evidence>
<accession>A0ABR2US18</accession>
<protein>
    <submittedName>
        <fullName evidence="2">Uncharacterized protein</fullName>
    </submittedName>
</protein>
<comment type="caution">
    <text evidence="2">The sequence shown here is derived from an EMBL/GenBank/DDBJ whole genome shotgun (WGS) entry which is preliminary data.</text>
</comment>
<dbReference type="Proteomes" id="UP001408356">
    <property type="component" value="Unassembled WGS sequence"/>
</dbReference>
<feature type="chain" id="PRO_5045083641" evidence="1">
    <location>
        <begin position="19"/>
        <end position="261"/>
    </location>
</feature>
<evidence type="ECO:0000313" key="2">
    <source>
        <dbReference type="EMBL" id="KAK9417309.1"/>
    </source>
</evidence>
<name>A0ABR2US18_9PEZI</name>
<gene>
    <name evidence="2" type="ORF">SUNI508_08889</name>
</gene>
<keyword evidence="3" id="KW-1185">Reference proteome</keyword>
<feature type="signal peptide" evidence="1">
    <location>
        <begin position="1"/>
        <end position="18"/>
    </location>
</feature>
<sequence>MKLLPLLALSILDIYVSAAPTAEADSASQYVNKTLQSGGYILSNGGKLQVVDETQLLQFLESEGISLETPAIDHEWLNFTFVDNHNSTAHGLPARASCSSTTSLVTDKTETFVDWDVQMSPVVLGAGGGVSVTVASGWSISNAVTVSAGLDIKFIKDRLGGTFGVNYSRTWTSTTSLQYTTSIKDGSAGVWVTRPWTHRRYGRTFSGCPGSLVQTGTWVADSHDDGTYDNAKWVSGFITACVKPAPTQGKLTRCHGAGSFV</sequence>
<reference evidence="2 3" key="1">
    <citation type="journal article" date="2024" name="J. Plant Pathol.">
        <title>Sequence and assembly of the genome of Seiridium unicorne, isolate CBS 538.82, causal agent of cypress canker disease.</title>
        <authorList>
            <person name="Scali E."/>
            <person name="Rocca G.D."/>
            <person name="Danti R."/>
            <person name="Garbelotto M."/>
            <person name="Barberini S."/>
            <person name="Baroncelli R."/>
            <person name="Emiliani G."/>
        </authorList>
    </citation>
    <scope>NUCLEOTIDE SEQUENCE [LARGE SCALE GENOMIC DNA]</scope>
    <source>
        <strain evidence="2 3">BM-138-508</strain>
    </source>
</reference>
<evidence type="ECO:0000256" key="1">
    <source>
        <dbReference type="SAM" id="SignalP"/>
    </source>
</evidence>
<proteinExistence type="predicted"/>
<dbReference type="EMBL" id="JARVKF010000399">
    <property type="protein sequence ID" value="KAK9417309.1"/>
    <property type="molecule type" value="Genomic_DNA"/>
</dbReference>
<organism evidence="2 3">
    <name type="scientific">Seiridium unicorne</name>
    <dbReference type="NCBI Taxonomy" id="138068"/>
    <lineage>
        <taxon>Eukaryota</taxon>
        <taxon>Fungi</taxon>
        <taxon>Dikarya</taxon>
        <taxon>Ascomycota</taxon>
        <taxon>Pezizomycotina</taxon>
        <taxon>Sordariomycetes</taxon>
        <taxon>Xylariomycetidae</taxon>
        <taxon>Amphisphaeriales</taxon>
        <taxon>Sporocadaceae</taxon>
        <taxon>Seiridium</taxon>
    </lineage>
</organism>